<evidence type="ECO:0000313" key="2">
    <source>
        <dbReference type="Proteomes" id="UP000241890"/>
    </source>
</evidence>
<comment type="caution">
    <text evidence="1">The sequence shown here is derived from an EMBL/GenBank/DDBJ whole genome shotgun (WGS) entry which is preliminary data.</text>
</comment>
<sequence>MAGLFGVSPHVRFQRARWPNGDTERDQWGYASPKSGHVSVKAARIKAWIKPKAGLKPKTVLVDLRKKDNPSGFVKKDSAMKAYNRYSSGSGGMCSDMWDLSEQSSYWCGNASAGGWAEVDQRCVARGQLELPVGLALYENSSEARRMRSWSDAAAGPAVVHAWHSQSWFTNMWSVKSHDRETDELWFGAGGSQGGRSWCACDECAYAGQWCRGEGDTRLISGTWYVENVAEELDVPGEFYFDRKTRTLQLLLNTSDVEDARARGTGRLTLVVPVLQTLVSIHNVSNVTLEGIGLRDARATYLERYGVPSGGDWALYKGAAVMVEDAESVRISRCNFVRLDGNGVLLYGRVRKAILEENEFAWLGESAMAAWGRTREWDGRDGRQPRGTVVRRNVVREIGIYEKQASAWFQAKACGTRLEDNLFFNMPRAAINFNDGFGGDNVVTGNLLFNTCRESGDHGAINTWDRMPFLWDESGEHGFDALPTRIAENLIFANYGASQAVDNDDGSSYYHIEDNVMFNSEGFKMDYGGHDSVFRGNLVVVYPYDGQNCFNVADFRHGHAHHFENNTCILTQDFHAVDKVGHATGPCDDPSSRLVLRNNHYYTPTGNATIVCGSEHLSLPDLQAQYPGLEARSTVEAVPPSSDILAMLCSKLRSFAPQ</sequence>
<protein>
    <submittedName>
        <fullName evidence="1">Uncharacterized protein</fullName>
    </submittedName>
</protein>
<evidence type="ECO:0000313" key="1">
    <source>
        <dbReference type="EMBL" id="GBG29319.1"/>
    </source>
</evidence>
<dbReference type="AlphaFoldDB" id="A0A2R5GG55"/>
<keyword evidence="2" id="KW-1185">Reference proteome</keyword>
<organism evidence="1 2">
    <name type="scientific">Hondaea fermentalgiana</name>
    <dbReference type="NCBI Taxonomy" id="2315210"/>
    <lineage>
        <taxon>Eukaryota</taxon>
        <taxon>Sar</taxon>
        <taxon>Stramenopiles</taxon>
        <taxon>Bigyra</taxon>
        <taxon>Labyrinthulomycetes</taxon>
        <taxon>Thraustochytrida</taxon>
        <taxon>Thraustochytriidae</taxon>
        <taxon>Hondaea</taxon>
    </lineage>
</organism>
<dbReference type="Proteomes" id="UP000241890">
    <property type="component" value="Unassembled WGS sequence"/>
</dbReference>
<dbReference type="SUPFAM" id="SSF51126">
    <property type="entry name" value="Pectin lyase-like"/>
    <property type="match status" value="1"/>
</dbReference>
<dbReference type="OrthoDB" id="5949092at2759"/>
<dbReference type="EMBL" id="BEYU01000056">
    <property type="protein sequence ID" value="GBG29319.1"/>
    <property type="molecule type" value="Genomic_DNA"/>
</dbReference>
<dbReference type="PANTHER" id="PTHR36453:SF1">
    <property type="entry name" value="RIGHT HANDED BETA HELIX DOMAIN-CONTAINING PROTEIN"/>
    <property type="match status" value="1"/>
</dbReference>
<dbReference type="PANTHER" id="PTHR36453">
    <property type="entry name" value="SECRETED PROTEIN-RELATED"/>
    <property type="match status" value="1"/>
</dbReference>
<dbReference type="InterPro" id="IPR012334">
    <property type="entry name" value="Pectin_lyas_fold"/>
</dbReference>
<name>A0A2R5GG55_9STRA</name>
<proteinExistence type="predicted"/>
<reference evidence="1 2" key="1">
    <citation type="submission" date="2017-12" db="EMBL/GenBank/DDBJ databases">
        <title>Sequencing, de novo assembly and annotation of complete genome of a new Thraustochytrid species, strain FCC1311.</title>
        <authorList>
            <person name="Sedici K."/>
            <person name="Godart F."/>
            <person name="Aiese Cigliano R."/>
            <person name="Sanseverino W."/>
            <person name="Barakat M."/>
            <person name="Ortet P."/>
            <person name="Marechal E."/>
            <person name="Cagnac O."/>
            <person name="Amato A."/>
        </authorList>
    </citation>
    <scope>NUCLEOTIDE SEQUENCE [LARGE SCALE GENOMIC DNA]</scope>
</reference>
<dbReference type="Gene3D" id="2.160.20.10">
    <property type="entry name" value="Single-stranded right-handed beta-helix, Pectin lyase-like"/>
    <property type="match status" value="1"/>
</dbReference>
<dbReference type="InterPro" id="IPR011050">
    <property type="entry name" value="Pectin_lyase_fold/virulence"/>
</dbReference>
<gene>
    <name evidence="1" type="ORF">FCC1311_055412</name>
</gene>
<dbReference type="InParanoid" id="A0A2R5GG55"/>
<accession>A0A2R5GG55</accession>